<dbReference type="EMBL" id="JAGSPD010000023">
    <property type="protein sequence ID" value="MBV7270696.1"/>
    <property type="molecule type" value="Genomic_DNA"/>
</dbReference>
<evidence type="ECO:0000313" key="5">
    <source>
        <dbReference type="Proteomes" id="UP001138894"/>
    </source>
</evidence>
<name>A0A9X1FBR7_9FLAO</name>
<organism evidence="4 5">
    <name type="scientific">Winogradskyella luteola</name>
    <dbReference type="NCBI Taxonomy" id="2828330"/>
    <lineage>
        <taxon>Bacteria</taxon>
        <taxon>Pseudomonadati</taxon>
        <taxon>Bacteroidota</taxon>
        <taxon>Flavobacteriia</taxon>
        <taxon>Flavobacteriales</taxon>
        <taxon>Flavobacteriaceae</taxon>
        <taxon>Winogradskyella</taxon>
    </lineage>
</organism>
<dbReference type="PANTHER" id="PTHR22604:SF105">
    <property type="entry name" value="TRANS-1,2-DIHYDROBENZENE-1,2-DIOL DEHYDROGENASE"/>
    <property type="match status" value="1"/>
</dbReference>
<evidence type="ECO:0000256" key="1">
    <source>
        <dbReference type="ARBA" id="ARBA00023002"/>
    </source>
</evidence>
<dbReference type="Pfam" id="PF01408">
    <property type="entry name" value="GFO_IDH_MocA"/>
    <property type="match status" value="1"/>
</dbReference>
<protein>
    <submittedName>
        <fullName evidence="4">Gfo/Idh/MocA family oxidoreductase</fullName>
    </submittedName>
</protein>
<dbReference type="Proteomes" id="UP001138894">
    <property type="component" value="Unassembled WGS sequence"/>
</dbReference>
<keyword evidence="5" id="KW-1185">Reference proteome</keyword>
<dbReference type="AlphaFoldDB" id="A0A9X1FBR7"/>
<dbReference type="InterPro" id="IPR000683">
    <property type="entry name" value="Gfo/Idh/MocA-like_OxRdtase_N"/>
</dbReference>
<accession>A0A9X1FBR7</accession>
<evidence type="ECO:0000313" key="4">
    <source>
        <dbReference type="EMBL" id="MBV7270696.1"/>
    </source>
</evidence>
<feature type="domain" description="GFO/IDH/MocA-like oxidoreductase" evidence="3">
    <location>
        <begin position="129"/>
        <end position="244"/>
    </location>
</feature>
<gene>
    <name evidence="4" type="ORF">KCG49_16020</name>
</gene>
<evidence type="ECO:0000259" key="3">
    <source>
        <dbReference type="Pfam" id="PF22725"/>
    </source>
</evidence>
<sequence>MNWGLIGYGEVTLSFIDGLKTVKDARIVAIASKSSHQYLVKKGLYENVQYFDSYENLLKSSEIDIVYVSTTNNLHFENVKQVLYAGKHCLCEKPMTPTARQTDELIDLANKNNVFLMEGMWTRFLPAYREFIKVLKSGIIGKPRLLKADFGFLNTWPKNRRLLNPELNGGTLLDNADYNIFLSQDVFNEYPIKIQAMASYAETGVEDACSIQLQYASGGIAQLFSSFRCETEQEAIVYGEKGYIKLKEYWHGTQIAIKIGEIEEEHKFPFKVNGFEYQIENVQKSIKNGRIENNFVSHSDSKNVAMIIDEVQNQIHKKQ</sequence>
<reference evidence="4" key="1">
    <citation type="submission" date="2021-04" db="EMBL/GenBank/DDBJ databases">
        <authorList>
            <person name="Pira H."/>
            <person name="Risdian C."/>
            <person name="Wink J."/>
        </authorList>
    </citation>
    <scope>NUCLEOTIDE SEQUENCE</scope>
    <source>
        <strain evidence="4">WHY3</strain>
    </source>
</reference>
<feature type="domain" description="Gfo/Idh/MocA-like oxidoreductase N-terminal" evidence="2">
    <location>
        <begin position="1"/>
        <end position="119"/>
    </location>
</feature>
<dbReference type="GO" id="GO:0000166">
    <property type="term" value="F:nucleotide binding"/>
    <property type="evidence" value="ECO:0007669"/>
    <property type="project" value="InterPro"/>
</dbReference>
<dbReference type="GO" id="GO:0016491">
    <property type="term" value="F:oxidoreductase activity"/>
    <property type="evidence" value="ECO:0007669"/>
    <property type="project" value="UniProtKB-KW"/>
</dbReference>
<keyword evidence="1" id="KW-0560">Oxidoreductase</keyword>
<comment type="caution">
    <text evidence="4">The sequence shown here is derived from an EMBL/GenBank/DDBJ whole genome shotgun (WGS) entry which is preliminary data.</text>
</comment>
<dbReference type="PANTHER" id="PTHR22604">
    <property type="entry name" value="OXIDOREDUCTASES"/>
    <property type="match status" value="1"/>
</dbReference>
<dbReference type="Pfam" id="PF22725">
    <property type="entry name" value="GFO_IDH_MocA_C3"/>
    <property type="match status" value="1"/>
</dbReference>
<evidence type="ECO:0000259" key="2">
    <source>
        <dbReference type="Pfam" id="PF01408"/>
    </source>
</evidence>
<dbReference type="RefSeq" id="WP_218547957.1">
    <property type="nucleotide sequence ID" value="NZ_JAGSPD010000023.1"/>
</dbReference>
<dbReference type="InterPro" id="IPR055170">
    <property type="entry name" value="GFO_IDH_MocA-like_dom"/>
</dbReference>
<dbReference type="InterPro" id="IPR050984">
    <property type="entry name" value="Gfo/Idh/MocA_domain"/>
</dbReference>
<proteinExistence type="predicted"/>